<dbReference type="GO" id="GO:0005886">
    <property type="term" value="C:plasma membrane"/>
    <property type="evidence" value="ECO:0007669"/>
    <property type="project" value="UniProtKB-SubCell"/>
</dbReference>
<dbReference type="InterPro" id="IPR050833">
    <property type="entry name" value="Poly_Biosynth_Transport"/>
</dbReference>
<evidence type="ECO:0000256" key="3">
    <source>
        <dbReference type="ARBA" id="ARBA00022692"/>
    </source>
</evidence>
<dbReference type="NCBIfam" id="TIGR02900">
    <property type="entry name" value="spore_V_B"/>
    <property type="match status" value="1"/>
</dbReference>
<feature type="transmembrane region" description="Helical" evidence="6">
    <location>
        <begin position="186"/>
        <end position="206"/>
    </location>
</feature>
<feature type="transmembrane region" description="Helical" evidence="6">
    <location>
        <begin position="283"/>
        <end position="305"/>
    </location>
</feature>
<gene>
    <name evidence="7" type="primary">spoVB</name>
    <name evidence="7" type="ORF">MJG50_14450</name>
</gene>
<dbReference type="InterPro" id="IPR002797">
    <property type="entry name" value="Polysacc_synth"/>
</dbReference>
<comment type="subcellular location">
    <subcellularLocation>
        <location evidence="1">Cell membrane</location>
        <topology evidence="1">Multi-pass membrane protein</topology>
    </subcellularLocation>
</comment>
<dbReference type="Pfam" id="PF01943">
    <property type="entry name" value="Polysacc_synt"/>
    <property type="match status" value="1"/>
</dbReference>
<dbReference type="AlphaFoldDB" id="A0AAW5E0U7"/>
<dbReference type="CDD" id="cd13124">
    <property type="entry name" value="MATE_SpoVB_like"/>
    <property type="match status" value="1"/>
</dbReference>
<feature type="transmembrane region" description="Helical" evidence="6">
    <location>
        <begin position="41"/>
        <end position="63"/>
    </location>
</feature>
<evidence type="ECO:0000256" key="6">
    <source>
        <dbReference type="SAM" id="Phobius"/>
    </source>
</evidence>
<keyword evidence="3 6" id="KW-0812">Transmembrane</keyword>
<keyword evidence="5 6" id="KW-0472">Membrane</keyword>
<accession>A0AAW5E0U7</accession>
<evidence type="ECO:0000256" key="1">
    <source>
        <dbReference type="ARBA" id="ARBA00004651"/>
    </source>
</evidence>
<evidence type="ECO:0000256" key="2">
    <source>
        <dbReference type="ARBA" id="ARBA00022475"/>
    </source>
</evidence>
<feature type="transmembrane region" description="Helical" evidence="6">
    <location>
        <begin position="480"/>
        <end position="501"/>
    </location>
</feature>
<feature type="transmembrane region" description="Helical" evidence="6">
    <location>
        <begin position="413"/>
        <end position="437"/>
    </location>
</feature>
<feature type="transmembrane region" description="Helical" evidence="6">
    <location>
        <begin position="384"/>
        <end position="407"/>
    </location>
</feature>
<reference evidence="7" key="1">
    <citation type="submission" date="2022-02" db="EMBL/GenBank/DDBJ databases">
        <title>Fredinandcohnia quinoae sp. nov. isolated from Chenopodium quinoa seeds.</title>
        <authorList>
            <person name="Saati-Santamaria Z."/>
            <person name="Flores-Felix J.D."/>
            <person name="Igual J.M."/>
            <person name="Velazquez E."/>
            <person name="Garcia-Fraile P."/>
            <person name="Martinez-Molina E."/>
        </authorList>
    </citation>
    <scope>NUCLEOTIDE SEQUENCE</scope>
    <source>
        <strain evidence="7">SECRCQ15</strain>
    </source>
</reference>
<keyword evidence="2" id="KW-1003">Cell membrane</keyword>
<dbReference type="PANTHER" id="PTHR30250:SF24">
    <property type="entry name" value="STAGE V SPORULATION PROTEIN B"/>
    <property type="match status" value="1"/>
</dbReference>
<feature type="transmembrane region" description="Helical" evidence="6">
    <location>
        <begin position="121"/>
        <end position="140"/>
    </location>
</feature>
<dbReference type="EMBL" id="JAKTTI010000024">
    <property type="protein sequence ID" value="MCH1626535.1"/>
    <property type="molecule type" value="Genomic_DNA"/>
</dbReference>
<sequence>MSKQTFLKGTLILIVAGFITRILGFINRIVVARLIGEEGVGLYMMAVPTMALTITITQLGLPVAISKLVAEAEAKGDKRRIKKILVVSLATTGVLSILFTPAMIFLAPILSETLLTDSRTYYPLLAISPIVPIVALSSVLRGYFQGRQNMKPAAISQVIEQVVRITLVAVFTKAFLPYGIEYAAAGAMLSAVVGELMSLLYMLYMFKMNKHIKVRRNFFKAAKSGKQTYHDLMRIALPTTGSRLIGSISWFFEPIVVANSLLIAGVATQIATRQYGELTGFAMPLLMLPSFITFSLSTSLVPAISEAAAKRQTLLIEHRLQQALRLSLVAGGISIVILYIFATPLMQLMYGNSNSAIYVKVMAPFFIFYYFQGPLQATLQALDLAKAAMINSFIGAFIKTAVIFLLATRPSLGIMGAALGIVIGMVLVTMLHFSTIIKAISYSFYVKDYVKSFVTMIISGFVGHYFYSNFMFEAHLALKTIVSIGLTTLVYCVLLILFNLIKKEEINKIPVIGPILSFFLPTKR</sequence>
<protein>
    <submittedName>
        <fullName evidence="7">Stage V sporulation protein B</fullName>
    </submittedName>
</protein>
<feature type="transmembrane region" description="Helical" evidence="6">
    <location>
        <begin position="326"/>
        <end position="349"/>
    </location>
</feature>
<keyword evidence="8" id="KW-1185">Reference proteome</keyword>
<dbReference type="InterPro" id="IPR024923">
    <property type="entry name" value="PG_synth_SpoVB"/>
</dbReference>
<keyword evidence="4 6" id="KW-1133">Transmembrane helix</keyword>
<organism evidence="7 8">
    <name type="scientific">Fredinandcohnia quinoae</name>
    <dbReference type="NCBI Taxonomy" id="2918902"/>
    <lineage>
        <taxon>Bacteria</taxon>
        <taxon>Bacillati</taxon>
        <taxon>Bacillota</taxon>
        <taxon>Bacilli</taxon>
        <taxon>Bacillales</taxon>
        <taxon>Bacillaceae</taxon>
        <taxon>Fredinandcohnia</taxon>
    </lineage>
</organism>
<comment type="caution">
    <text evidence="7">The sequence shown here is derived from an EMBL/GenBank/DDBJ whole genome shotgun (WGS) entry which is preliminary data.</text>
</comment>
<dbReference type="RefSeq" id="WP_240256455.1">
    <property type="nucleotide sequence ID" value="NZ_JAKTTI010000024.1"/>
</dbReference>
<dbReference type="PANTHER" id="PTHR30250">
    <property type="entry name" value="PST FAMILY PREDICTED COLANIC ACID TRANSPORTER"/>
    <property type="match status" value="1"/>
</dbReference>
<dbReference type="PIRSF" id="PIRSF038958">
    <property type="entry name" value="PG_synth_SpoVB"/>
    <property type="match status" value="1"/>
</dbReference>
<dbReference type="InterPro" id="IPR014249">
    <property type="entry name" value="Spore_V_B"/>
</dbReference>
<evidence type="ECO:0000313" key="7">
    <source>
        <dbReference type="EMBL" id="MCH1626535.1"/>
    </source>
</evidence>
<name>A0AAW5E0U7_9BACI</name>
<feature type="transmembrane region" description="Helical" evidence="6">
    <location>
        <begin position="355"/>
        <end position="372"/>
    </location>
</feature>
<proteinExistence type="predicted"/>
<evidence type="ECO:0000256" key="4">
    <source>
        <dbReference type="ARBA" id="ARBA00022989"/>
    </source>
</evidence>
<evidence type="ECO:0000313" key="8">
    <source>
        <dbReference type="Proteomes" id="UP001431131"/>
    </source>
</evidence>
<evidence type="ECO:0000256" key="5">
    <source>
        <dbReference type="ARBA" id="ARBA00023136"/>
    </source>
</evidence>
<dbReference type="Proteomes" id="UP001431131">
    <property type="component" value="Unassembled WGS sequence"/>
</dbReference>
<feature type="transmembrane region" description="Helical" evidence="6">
    <location>
        <begin position="250"/>
        <end position="271"/>
    </location>
</feature>
<feature type="transmembrane region" description="Helical" evidence="6">
    <location>
        <begin position="84"/>
        <end position="109"/>
    </location>
</feature>
<feature type="transmembrane region" description="Helical" evidence="6">
    <location>
        <begin position="449"/>
        <end position="468"/>
    </location>
</feature>
<feature type="transmembrane region" description="Helical" evidence="6">
    <location>
        <begin position="12"/>
        <end position="35"/>
    </location>
</feature>
<feature type="transmembrane region" description="Helical" evidence="6">
    <location>
        <begin position="161"/>
        <end position="180"/>
    </location>
</feature>